<feature type="region of interest" description="Disordered" evidence="1">
    <location>
        <begin position="98"/>
        <end position="117"/>
    </location>
</feature>
<dbReference type="Proteomes" id="UP000016934">
    <property type="component" value="Unassembled WGS sequence"/>
</dbReference>
<sequence>MPTSTRIADGQAAEAAPLLLVLGRRSHPKVAKARAPKAPAAFFLQLHHTNTHAKANAHVHTRQPSHAFLNPFSRLFHPLALSPQLFARLPKSPRYWLQPPGSLGNHSETPDSGLRPTTTTTRWTYHVYRVQGAFDRWPFPHPTPWFVDAHDAKGAKPQPCNQPKSLEACRTTMQQAQGRPNETPITRF</sequence>
<dbReference type="AlphaFoldDB" id="M2T4I6"/>
<dbReference type="GeneID" id="19133748"/>
<dbReference type="HOGENOM" id="CLU_1440940_0_0_1"/>
<dbReference type="EMBL" id="KB445644">
    <property type="protein sequence ID" value="EMD63932.1"/>
    <property type="molecule type" value="Genomic_DNA"/>
</dbReference>
<reference evidence="3" key="2">
    <citation type="journal article" date="2013" name="PLoS Genet.">
        <title>Comparative genome structure, secondary metabolite, and effector coding capacity across Cochliobolus pathogens.</title>
        <authorList>
            <person name="Condon B.J."/>
            <person name="Leng Y."/>
            <person name="Wu D."/>
            <person name="Bushley K.E."/>
            <person name="Ohm R.A."/>
            <person name="Otillar R."/>
            <person name="Martin J."/>
            <person name="Schackwitz W."/>
            <person name="Grimwood J."/>
            <person name="MohdZainudin N."/>
            <person name="Xue C."/>
            <person name="Wang R."/>
            <person name="Manning V.A."/>
            <person name="Dhillon B."/>
            <person name="Tu Z.J."/>
            <person name="Steffenson B.J."/>
            <person name="Salamov A."/>
            <person name="Sun H."/>
            <person name="Lowry S."/>
            <person name="LaButti K."/>
            <person name="Han J."/>
            <person name="Copeland A."/>
            <person name="Lindquist E."/>
            <person name="Barry K."/>
            <person name="Schmutz J."/>
            <person name="Baker S.E."/>
            <person name="Ciuffetti L.M."/>
            <person name="Grigoriev I.V."/>
            <person name="Zhong S."/>
            <person name="Turgeon B.G."/>
        </authorList>
    </citation>
    <scope>NUCLEOTIDE SEQUENCE [LARGE SCALE GENOMIC DNA]</scope>
    <source>
        <strain evidence="3">ND90Pr / ATCC 201652</strain>
    </source>
</reference>
<dbReference type="RefSeq" id="XP_007700905.1">
    <property type="nucleotide sequence ID" value="XM_007702715.1"/>
</dbReference>
<organism evidence="2 3">
    <name type="scientific">Cochliobolus sativus (strain ND90Pr / ATCC 201652)</name>
    <name type="common">Common root rot and spot blotch fungus</name>
    <name type="synonym">Bipolaris sorokiniana</name>
    <dbReference type="NCBI Taxonomy" id="665912"/>
    <lineage>
        <taxon>Eukaryota</taxon>
        <taxon>Fungi</taxon>
        <taxon>Dikarya</taxon>
        <taxon>Ascomycota</taxon>
        <taxon>Pezizomycotina</taxon>
        <taxon>Dothideomycetes</taxon>
        <taxon>Pleosporomycetidae</taxon>
        <taxon>Pleosporales</taxon>
        <taxon>Pleosporineae</taxon>
        <taxon>Pleosporaceae</taxon>
        <taxon>Bipolaris</taxon>
    </lineage>
</organism>
<evidence type="ECO:0000313" key="2">
    <source>
        <dbReference type="EMBL" id="EMD63932.1"/>
    </source>
</evidence>
<evidence type="ECO:0000256" key="1">
    <source>
        <dbReference type="SAM" id="MobiDB-lite"/>
    </source>
</evidence>
<proteinExistence type="predicted"/>
<name>M2T4I6_COCSN</name>
<dbReference type="KEGG" id="bsc:COCSADRAFT_191068"/>
<reference evidence="2 3" key="1">
    <citation type="journal article" date="2012" name="PLoS Pathog.">
        <title>Diverse lifestyles and strategies of plant pathogenesis encoded in the genomes of eighteen Dothideomycetes fungi.</title>
        <authorList>
            <person name="Ohm R.A."/>
            <person name="Feau N."/>
            <person name="Henrissat B."/>
            <person name="Schoch C.L."/>
            <person name="Horwitz B.A."/>
            <person name="Barry K.W."/>
            <person name="Condon B.J."/>
            <person name="Copeland A.C."/>
            <person name="Dhillon B."/>
            <person name="Glaser F."/>
            <person name="Hesse C.N."/>
            <person name="Kosti I."/>
            <person name="LaButti K."/>
            <person name="Lindquist E.A."/>
            <person name="Lucas S."/>
            <person name="Salamov A.A."/>
            <person name="Bradshaw R.E."/>
            <person name="Ciuffetti L."/>
            <person name="Hamelin R.C."/>
            <person name="Kema G.H.J."/>
            <person name="Lawrence C."/>
            <person name="Scott J.A."/>
            <person name="Spatafora J.W."/>
            <person name="Turgeon B.G."/>
            <person name="de Wit P.J.G.M."/>
            <person name="Zhong S."/>
            <person name="Goodwin S.B."/>
            <person name="Grigoriev I.V."/>
        </authorList>
    </citation>
    <scope>NUCLEOTIDE SEQUENCE [LARGE SCALE GENOMIC DNA]</scope>
    <source>
        <strain evidence="3">ND90Pr / ATCC 201652</strain>
    </source>
</reference>
<evidence type="ECO:0000313" key="3">
    <source>
        <dbReference type="Proteomes" id="UP000016934"/>
    </source>
</evidence>
<protein>
    <submittedName>
        <fullName evidence="2">Uncharacterized protein</fullName>
    </submittedName>
</protein>
<accession>M2T4I6</accession>
<keyword evidence="3" id="KW-1185">Reference proteome</keyword>
<gene>
    <name evidence="2" type="ORF">COCSADRAFT_191068</name>
</gene>